<sequence length="173" mass="19121">MSRLTWIEFISVGCAIKACLDSKSDRTFLREELIAAQAKLPRVVNVRLRGACGNAVPAHLMFVPLGLHTAGEAVGPELIELCAATDKLEEGVEALLMPDTWEKLTQVQIESVELAAQRVRSQENAAEDADREYTMRAEEVSRYRPVSTESREGSSTEVLASRNEADNEVFVKD</sequence>
<protein>
    <submittedName>
        <fullName evidence="1">Uncharacterized protein</fullName>
    </submittedName>
</protein>
<name>A0ACB7S850_HYAAI</name>
<gene>
    <name evidence="1" type="ORF">HPB50_008777</name>
</gene>
<evidence type="ECO:0000313" key="2">
    <source>
        <dbReference type="Proteomes" id="UP000821845"/>
    </source>
</evidence>
<proteinExistence type="predicted"/>
<dbReference type="EMBL" id="CM023485">
    <property type="protein sequence ID" value="KAH6930074.1"/>
    <property type="molecule type" value="Genomic_DNA"/>
</dbReference>
<reference evidence="1" key="1">
    <citation type="submission" date="2020-05" db="EMBL/GenBank/DDBJ databases">
        <title>Large-scale comparative analyses of tick genomes elucidate their genetic diversity and vector capacities.</title>
        <authorList>
            <person name="Jia N."/>
            <person name="Wang J."/>
            <person name="Shi W."/>
            <person name="Du L."/>
            <person name="Sun Y."/>
            <person name="Zhan W."/>
            <person name="Jiang J."/>
            <person name="Wang Q."/>
            <person name="Zhang B."/>
            <person name="Ji P."/>
            <person name="Sakyi L.B."/>
            <person name="Cui X."/>
            <person name="Yuan T."/>
            <person name="Jiang B."/>
            <person name="Yang W."/>
            <person name="Lam T.T.-Y."/>
            <person name="Chang Q."/>
            <person name="Ding S."/>
            <person name="Wang X."/>
            <person name="Zhu J."/>
            <person name="Ruan X."/>
            <person name="Zhao L."/>
            <person name="Wei J."/>
            <person name="Que T."/>
            <person name="Du C."/>
            <person name="Cheng J."/>
            <person name="Dai P."/>
            <person name="Han X."/>
            <person name="Huang E."/>
            <person name="Gao Y."/>
            <person name="Liu J."/>
            <person name="Shao H."/>
            <person name="Ye R."/>
            <person name="Li L."/>
            <person name="Wei W."/>
            <person name="Wang X."/>
            <person name="Wang C."/>
            <person name="Yang T."/>
            <person name="Huo Q."/>
            <person name="Li W."/>
            <person name="Guo W."/>
            <person name="Chen H."/>
            <person name="Zhou L."/>
            <person name="Ni X."/>
            <person name="Tian J."/>
            <person name="Zhou Y."/>
            <person name="Sheng Y."/>
            <person name="Liu T."/>
            <person name="Pan Y."/>
            <person name="Xia L."/>
            <person name="Li J."/>
            <person name="Zhao F."/>
            <person name="Cao W."/>
        </authorList>
    </citation>
    <scope>NUCLEOTIDE SEQUENCE</scope>
    <source>
        <strain evidence="1">Hyas-2018</strain>
    </source>
</reference>
<comment type="caution">
    <text evidence="1">The sequence shown here is derived from an EMBL/GenBank/DDBJ whole genome shotgun (WGS) entry which is preliminary data.</text>
</comment>
<dbReference type="Proteomes" id="UP000821845">
    <property type="component" value="Chromosome 5"/>
</dbReference>
<accession>A0ACB7S850</accession>
<evidence type="ECO:0000313" key="1">
    <source>
        <dbReference type="EMBL" id="KAH6930074.1"/>
    </source>
</evidence>
<keyword evidence="2" id="KW-1185">Reference proteome</keyword>
<organism evidence="1 2">
    <name type="scientific">Hyalomma asiaticum</name>
    <name type="common">Tick</name>
    <dbReference type="NCBI Taxonomy" id="266040"/>
    <lineage>
        <taxon>Eukaryota</taxon>
        <taxon>Metazoa</taxon>
        <taxon>Ecdysozoa</taxon>
        <taxon>Arthropoda</taxon>
        <taxon>Chelicerata</taxon>
        <taxon>Arachnida</taxon>
        <taxon>Acari</taxon>
        <taxon>Parasitiformes</taxon>
        <taxon>Ixodida</taxon>
        <taxon>Ixodoidea</taxon>
        <taxon>Ixodidae</taxon>
        <taxon>Hyalomminae</taxon>
        <taxon>Hyalomma</taxon>
    </lineage>
</organism>